<dbReference type="SMART" id="SM00327">
    <property type="entry name" value="VWA"/>
    <property type="match status" value="1"/>
</dbReference>
<keyword evidence="2" id="KW-0472">Membrane</keyword>
<evidence type="ECO:0000313" key="4">
    <source>
        <dbReference type="EMBL" id="TWT51546.1"/>
    </source>
</evidence>
<keyword evidence="5" id="KW-1185">Reference proteome</keyword>
<dbReference type="Gene3D" id="3.40.50.410">
    <property type="entry name" value="von Willebrand factor, type A domain"/>
    <property type="match status" value="1"/>
</dbReference>
<feature type="transmembrane region" description="Helical" evidence="2">
    <location>
        <begin position="7"/>
        <end position="29"/>
    </location>
</feature>
<dbReference type="OrthoDB" id="288124at2"/>
<evidence type="ECO:0000256" key="2">
    <source>
        <dbReference type="SAM" id="Phobius"/>
    </source>
</evidence>
<dbReference type="InterPro" id="IPR050934">
    <property type="entry name" value="ITIH"/>
</dbReference>
<accession>A0A5C5WL74</accession>
<dbReference type="RefSeq" id="WP_146511034.1">
    <property type="nucleotide sequence ID" value="NZ_SIHI01000013.1"/>
</dbReference>
<protein>
    <submittedName>
        <fullName evidence="4">von Willebrand factor type A domain protein</fullName>
    </submittedName>
</protein>
<sequence length="334" mass="36327">MRMIEKGVPAAASLILHLMVVGIFAMMLLPASDSRELSTIVGNADVQEFPDMTVIADMNFGVEAESDRANQQRQAPPSFLQPASAPVTSAPRYEIAGDLPRMAPSNGTGSMSEDVGPLIPTGVLAKSGEGDGEGIGGAHFFGINLQGHSVVFVVDASKSMLHPFPGPTKTRFARVQMELLTSIQAMEETQRFFMILFNEHAYPMPSNQLADATTGAKKRYLHWMATAKPEGKTDPEIALLMALQLRPEVIYFLTDGDFKYRVVENVSKANVAKVSINCIGFGDDDGEKFLKELAARNGGSYRFIPEVEFFPESPFGHETSNRPKLSSRATEPSP</sequence>
<dbReference type="InterPro" id="IPR002035">
    <property type="entry name" value="VWF_A"/>
</dbReference>
<feature type="domain" description="VWFA" evidence="3">
    <location>
        <begin position="149"/>
        <end position="329"/>
    </location>
</feature>
<feature type="region of interest" description="Disordered" evidence="1">
    <location>
        <begin position="65"/>
        <end position="85"/>
    </location>
</feature>
<dbReference type="AlphaFoldDB" id="A0A5C5WL74"/>
<name>A0A5C5WL74_9PLAN</name>
<keyword evidence="2" id="KW-0812">Transmembrane</keyword>
<dbReference type="EMBL" id="SIHI01000013">
    <property type="protein sequence ID" value="TWT51546.1"/>
    <property type="molecule type" value="Genomic_DNA"/>
</dbReference>
<organism evidence="4 5">
    <name type="scientific">Thalassoglobus neptunius</name>
    <dbReference type="NCBI Taxonomy" id="1938619"/>
    <lineage>
        <taxon>Bacteria</taxon>
        <taxon>Pseudomonadati</taxon>
        <taxon>Planctomycetota</taxon>
        <taxon>Planctomycetia</taxon>
        <taxon>Planctomycetales</taxon>
        <taxon>Planctomycetaceae</taxon>
        <taxon>Thalassoglobus</taxon>
    </lineage>
</organism>
<feature type="compositionally biased region" description="Polar residues" evidence="1">
    <location>
        <begin position="322"/>
        <end position="334"/>
    </location>
</feature>
<evidence type="ECO:0000256" key="1">
    <source>
        <dbReference type="SAM" id="MobiDB-lite"/>
    </source>
</evidence>
<proteinExistence type="predicted"/>
<evidence type="ECO:0000259" key="3">
    <source>
        <dbReference type="PROSITE" id="PS50234"/>
    </source>
</evidence>
<gene>
    <name evidence="4" type="ORF">KOR42_35940</name>
</gene>
<dbReference type="InterPro" id="IPR036465">
    <property type="entry name" value="vWFA_dom_sf"/>
</dbReference>
<reference evidence="4 5" key="1">
    <citation type="submission" date="2019-02" db="EMBL/GenBank/DDBJ databases">
        <title>Deep-cultivation of Planctomycetes and their phenomic and genomic characterization uncovers novel biology.</title>
        <authorList>
            <person name="Wiegand S."/>
            <person name="Jogler M."/>
            <person name="Boedeker C."/>
            <person name="Pinto D."/>
            <person name="Vollmers J."/>
            <person name="Rivas-Marin E."/>
            <person name="Kohn T."/>
            <person name="Peeters S.H."/>
            <person name="Heuer A."/>
            <person name="Rast P."/>
            <person name="Oberbeckmann S."/>
            <person name="Bunk B."/>
            <person name="Jeske O."/>
            <person name="Meyerdierks A."/>
            <person name="Storesund J.E."/>
            <person name="Kallscheuer N."/>
            <person name="Luecker S."/>
            <person name="Lage O.M."/>
            <person name="Pohl T."/>
            <person name="Merkel B.J."/>
            <person name="Hornburger P."/>
            <person name="Mueller R.-W."/>
            <person name="Bruemmer F."/>
            <person name="Labrenz M."/>
            <person name="Spormann A.M."/>
            <person name="Op Den Camp H."/>
            <person name="Overmann J."/>
            <person name="Amann R."/>
            <person name="Jetten M.S.M."/>
            <person name="Mascher T."/>
            <person name="Medema M.H."/>
            <person name="Devos D.P."/>
            <person name="Kaster A.-K."/>
            <person name="Ovreas L."/>
            <person name="Rohde M."/>
            <person name="Galperin M.Y."/>
            <person name="Jogler C."/>
        </authorList>
    </citation>
    <scope>NUCLEOTIDE SEQUENCE [LARGE SCALE GENOMIC DNA]</scope>
    <source>
        <strain evidence="4 5">KOR42</strain>
    </source>
</reference>
<dbReference type="PANTHER" id="PTHR10338:SF108">
    <property type="entry name" value="INTER-ALPHA-TRYPSIN INHIBITOR HEAVY CHAIN H4-LIKE PROTEIN"/>
    <property type="match status" value="1"/>
</dbReference>
<evidence type="ECO:0000313" key="5">
    <source>
        <dbReference type="Proteomes" id="UP000317243"/>
    </source>
</evidence>
<dbReference type="SUPFAM" id="SSF53300">
    <property type="entry name" value="vWA-like"/>
    <property type="match status" value="1"/>
</dbReference>
<dbReference type="PROSITE" id="PS50234">
    <property type="entry name" value="VWFA"/>
    <property type="match status" value="1"/>
</dbReference>
<dbReference type="Proteomes" id="UP000317243">
    <property type="component" value="Unassembled WGS sequence"/>
</dbReference>
<dbReference type="Pfam" id="PF00092">
    <property type="entry name" value="VWA"/>
    <property type="match status" value="1"/>
</dbReference>
<comment type="caution">
    <text evidence="4">The sequence shown here is derived from an EMBL/GenBank/DDBJ whole genome shotgun (WGS) entry which is preliminary data.</text>
</comment>
<dbReference type="CDD" id="cd00198">
    <property type="entry name" value="vWFA"/>
    <property type="match status" value="1"/>
</dbReference>
<feature type="region of interest" description="Disordered" evidence="1">
    <location>
        <begin position="313"/>
        <end position="334"/>
    </location>
</feature>
<dbReference type="PANTHER" id="PTHR10338">
    <property type="entry name" value="INTER-ALPHA-TRYPSIN INHIBITOR HEAVY CHAIN FAMILY MEMBER"/>
    <property type="match status" value="1"/>
</dbReference>
<keyword evidence="2" id="KW-1133">Transmembrane helix</keyword>